<organism evidence="1 2">
    <name type="scientific">Pusillimonas noertemannii</name>
    <dbReference type="NCBI Taxonomy" id="305977"/>
    <lineage>
        <taxon>Bacteria</taxon>
        <taxon>Pseudomonadati</taxon>
        <taxon>Pseudomonadota</taxon>
        <taxon>Betaproteobacteria</taxon>
        <taxon>Burkholderiales</taxon>
        <taxon>Alcaligenaceae</taxon>
        <taxon>Pusillimonas</taxon>
    </lineage>
</organism>
<reference evidence="1 2" key="1">
    <citation type="submission" date="2018-04" db="EMBL/GenBank/DDBJ databases">
        <title>Genomic Encyclopedia of Type Strains, Phase IV (KMG-IV): sequencing the most valuable type-strain genomes for metagenomic binning, comparative biology and taxonomic classification.</title>
        <authorList>
            <person name="Goeker M."/>
        </authorList>
    </citation>
    <scope>NUCLEOTIDE SEQUENCE [LARGE SCALE GENOMIC DNA]</scope>
    <source>
        <strain evidence="1 2">DSM 10065</strain>
    </source>
</reference>
<keyword evidence="2" id="KW-1185">Reference proteome</keyword>
<sequence length="166" mass="17913">MQLKNVDYDAPFVHQRTIRFGETDAASIVYTVRFFDYALDAIDAWYAEVLTVSLYSLNTEHGLSCPFVHAGIDFQSALRPGEQLNVTVLVQALGRSSLTFRILGAQADGTPSFSGTFTVVFVDGAAMRSIPIPEPLAERIREYQARCPAGDAPGSVRGALAGSVAP</sequence>
<dbReference type="Proteomes" id="UP000246145">
    <property type="component" value="Unassembled WGS sequence"/>
</dbReference>
<dbReference type="RefSeq" id="WP_165832427.1">
    <property type="nucleotide sequence ID" value="NZ_JACCEX010000001.1"/>
</dbReference>
<dbReference type="InterPro" id="IPR029069">
    <property type="entry name" value="HotDog_dom_sf"/>
</dbReference>
<name>A0A2U1CR11_9BURK</name>
<dbReference type="Pfam" id="PF13279">
    <property type="entry name" value="4HBT_2"/>
    <property type="match status" value="1"/>
</dbReference>
<dbReference type="EMBL" id="QEKO01000001">
    <property type="protein sequence ID" value="PVY68241.1"/>
    <property type="molecule type" value="Genomic_DNA"/>
</dbReference>
<comment type="caution">
    <text evidence="1">The sequence shown here is derived from an EMBL/GenBank/DDBJ whole genome shotgun (WGS) entry which is preliminary data.</text>
</comment>
<dbReference type="Gene3D" id="3.10.129.10">
    <property type="entry name" value="Hotdog Thioesterase"/>
    <property type="match status" value="1"/>
</dbReference>
<evidence type="ECO:0000313" key="2">
    <source>
        <dbReference type="Proteomes" id="UP000246145"/>
    </source>
</evidence>
<protein>
    <submittedName>
        <fullName evidence="1">Acyl-CoA thioesterase FadM</fullName>
    </submittedName>
</protein>
<dbReference type="AlphaFoldDB" id="A0A2U1CR11"/>
<accession>A0A2U1CR11</accession>
<dbReference type="STRING" id="1231391.GCA_000308195_02441"/>
<dbReference type="SUPFAM" id="SSF54637">
    <property type="entry name" value="Thioesterase/thiol ester dehydrase-isomerase"/>
    <property type="match status" value="1"/>
</dbReference>
<proteinExistence type="predicted"/>
<evidence type="ECO:0000313" key="1">
    <source>
        <dbReference type="EMBL" id="PVY68241.1"/>
    </source>
</evidence>
<gene>
    <name evidence="1" type="ORF">C7440_0632</name>
</gene>
<dbReference type="CDD" id="cd00586">
    <property type="entry name" value="4HBT"/>
    <property type="match status" value="1"/>
</dbReference>